<proteinExistence type="predicted"/>
<organism evidence="3">
    <name type="scientific">Laccaria bicolor (strain S238N-H82 / ATCC MYA-4686)</name>
    <name type="common">Bicoloured deceiver</name>
    <name type="synonym">Laccaria laccata var. bicolor</name>
    <dbReference type="NCBI Taxonomy" id="486041"/>
    <lineage>
        <taxon>Eukaryota</taxon>
        <taxon>Fungi</taxon>
        <taxon>Dikarya</taxon>
        <taxon>Basidiomycota</taxon>
        <taxon>Agaricomycotina</taxon>
        <taxon>Agaricomycetes</taxon>
        <taxon>Agaricomycetidae</taxon>
        <taxon>Agaricales</taxon>
        <taxon>Agaricineae</taxon>
        <taxon>Hydnangiaceae</taxon>
        <taxon>Laccaria</taxon>
    </lineage>
</organism>
<evidence type="ECO:0000256" key="1">
    <source>
        <dbReference type="SAM" id="MobiDB-lite"/>
    </source>
</evidence>
<sequence length="463" mass="50853">MPRDTRYTNNEPDGTPFQELIMFPTLAPQLARPQHAAPPRAPPNGAGAAAPGALPVAGTAEENNNLSDFTPPERTFFITAILSFRESSASQGSKAKQPKKTSATKTGPALPLFSMTRCAVLQEVLKLHDLHQHYQPSNVSGFPVEISWPGSPGGKTNAPTVRDDQEFETIMTQIYEKRTVKSILVGFDLDLLEPFRIRSAVALDPRLAPWSGPEVRFGTHVPRPDSFSGEDQLHGAIIMDLREEWKCDEHDNGACYKKEDEHFPLNRWKVKHWAAAIAGSQAGVSMRDPPPTLFRPDDAIRSRVIRPRGRTGPRHQRAGSDSAVEAGTMMSAFFSSLLQNNVAIPPVTPRRPKKHYLSPASSPAGPPESSSPLPAQEDELRLCLEAFGRAKPSISPEEITVAVTALSEKHYTADTLSFAGVQRLAEVTHFAEGDVCSLLKFAKEWVGKVEHKRARLSTSSHRF</sequence>
<reference evidence="2 3" key="1">
    <citation type="journal article" date="2008" name="Nature">
        <title>The genome of Laccaria bicolor provides insights into mycorrhizal symbiosis.</title>
        <authorList>
            <person name="Martin F."/>
            <person name="Aerts A."/>
            <person name="Ahren D."/>
            <person name="Brun A."/>
            <person name="Danchin E.G.J."/>
            <person name="Duchaussoy F."/>
            <person name="Gibon J."/>
            <person name="Kohler A."/>
            <person name="Lindquist E."/>
            <person name="Pereda V."/>
            <person name="Salamov A."/>
            <person name="Shapiro H.J."/>
            <person name="Wuyts J."/>
            <person name="Blaudez D."/>
            <person name="Buee M."/>
            <person name="Brokstein P."/>
            <person name="Canbaeck B."/>
            <person name="Cohen D."/>
            <person name="Courty P.E."/>
            <person name="Coutinho P.M."/>
            <person name="Delaruelle C."/>
            <person name="Detter J.C."/>
            <person name="Deveau A."/>
            <person name="DiFazio S."/>
            <person name="Duplessis S."/>
            <person name="Fraissinet-Tachet L."/>
            <person name="Lucic E."/>
            <person name="Frey-Klett P."/>
            <person name="Fourrey C."/>
            <person name="Feussner I."/>
            <person name="Gay G."/>
            <person name="Grimwood J."/>
            <person name="Hoegger P.J."/>
            <person name="Jain P."/>
            <person name="Kilaru S."/>
            <person name="Labbe J."/>
            <person name="Lin Y.C."/>
            <person name="Legue V."/>
            <person name="Le Tacon F."/>
            <person name="Marmeisse R."/>
            <person name="Melayah D."/>
            <person name="Montanini B."/>
            <person name="Muratet M."/>
            <person name="Nehls U."/>
            <person name="Niculita-Hirzel H."/>
            <person name="Oudot-Le Secq M.P."/>
            <person name="Peter M."/>
            <person name="Quesneville H."/>
            <person name="Rajashekar B."/>
            <person name="Reich M."/>
            <person name="Rouhier N."/>
            <person name="Schmutz J."/>
            <person name="Yin T."/>
            <person name="Chalot M."/>
            <person name="Henrissat B."/>
            <person name="Kuees U."/>
            <person name="Lucas S."/>
            <person name="Van de Peer Y."/>
            <person name="Podila G.K."/>
            <person name="Polle A."/>
            <person name="Pukkila P.J."/>
            <person name="Richardson P.M."/>
            <person name="Rouze P."/>
            <person name="Sanders I.R."/>
            <person name="Stajich J.E."/>
            <person name="Tunlid A."/>
            <person name="Tuskan G."/>
            <person name="Grigoriev I.V."/>
        </authorList>
    </citation>
    <scope>NUCLEOTIDE SEQUENCE [LARGE SCALE GENOMIC DNA]</scope>
    <source>
        <strain evidence="3">S238N-H82 / ATCC MYA-4686</strain>
    </source>
</reference>
<feature type="region of interest" description="Disordered" evidence="1">
    <location>
        <begin position="348"/>
        <end position="374"/>
    </location>
</feature>
<name>B0DVY4_LACBS</name>
<evidence type="ECO:0000313" key="2">
    <source>
        <dbReference type="EMBL" id="EDR01251.1"/>
    </source>
</evidence>
<evidence type="ECO:0000313" key="3">
    <source>
        <dbReference type="Proteomes" id="UP000001194"/>
    </source>
</evidence>
<dbReference type="AlphaFoldDB" id="B0DVY4"/>
<feature type="compositionally biased region" description="Low complexity" evidence="1">
    <location>
        <begin position="358"/>
        <end position="374"/>
    </location>
</feature>
<dbReference type="RefSeq" id="XP_001888127.1">
    <property type="nucleotide sequence ID" value="XM_001888092.1"/>
</dbReference>
<gene>
    <name evidence="2" type="ORF">LACBIDRAFT_295614</name>
</gene>
<dbReference type="OrthoDB" id="3253434at2759"/>
<keyword evidence="3" id="KW-1185">Reference proteome</keyword>
<dbReference type="EMBL" id="DS547141">
    <property type="protein sequence ID" value="EDR01251.1"/>
    <property type="molecule type" value="Genomic_DNA"/>
</dbReference>
<dbReference type="GeneID" id="6083742"/>
<protein>
    <submittedName>
        <fullName evidence="2">Predicted protein</fullName>
    </submittedName>
</protein>
<feature type="region of interest" description="Disordered" evidence="1">
    <location>
        <begin position="88"/>
        <end position="108"/>
    </location>
</feature>
<dbReference type="KEGG" id="lbc:LACBIDRAFT_295614"/>
<dbReference type="Proteomes" id="UP000001194">
    <property type="component" value="Unassembled WGS sequence"/>
</dbReference>
<feature type="region of interest" description="Disordered" evidence="1">
    <location>
        <begin position="31"/>
        <end position="53"/>
    </location>
</feature>
<dbReference type="HOGENOM" id="CLU_042422_0_0_1"/>
<dbReference type="InParanoid" id="B0DVY4"/>
<feature type="compositionally biased region" description="Polar residues" evidence="1">
    <location>
        <begin position="88"/>
        <end position="105"/>
    </location>
</feature>
<accession>B0DVY4</accession>